<reference evidence="3" key="2">
    <citation type="submission" date="2015-01" db="EMBL/GenBank/DDBJ databases">
        <title>Evolutionary Origins and Diversification of the Mycorrhizal Mutualists.</title>
        <authorList>
            <consortium name="DOE Joint Genome Institute"/>
            <consortium name="Mycorrhizal Genomics Consortium"/>
            <person name="Kohler A."/>
            <person name="Kuo A."/>
            <person name="Nagy L.G."/>
            <person name="Floudas D."/>
            <person name="Copeland A."/>
            <person name="Barry K.W."/>
            <person name="Cichocki N."/>
            <person name="Veneault-Fourrey C."/>
            <person name="LaButti K."/>
            <person name="Lindquist E.A."/>
            <person name="Lipzen A."/>
            <person name="Lundell T."/>
            <person name="Morin E."/>
            <person name="Murat C."/>
            <person name="Riley R."/>
            <person name="Ohm R."/>
            <person name="Sun H."/>
            <person name="Tunlid A."/>
            <person name="Henrissat B."/>
            <person name="Grigoriev I.V."/>
            <person name="Hibbett D.S."/>
            <person name="Martin F."/>
        </authorList>
    </citation>
    <scope>NUCLEOTIDE SEQUENCE [LARGE SCALE GENOMIC DNA]</scope>
    <source>
        <strain evidence="3">Ve08.2h10</strain>
    </source>
</reference>
<name>A0A0D0EA08_9AGAM</name>
<reference evidence="2 3" key="1">
    <citation type="submission" date="2014-04" db="EMBL/GenBank/DDBJ databases">
        <authorList>
            <consortium name="DOE Joint Genome Institute"/>
            <person name="Kuo A."/>
            <person name="Kohler A."/>
            <person name="Jargeat P."/>
            <person name="Nagy L.G."/>
            <person name="Floudas D."/>
            <person name="Copeland A."/>
            <person name="Barry K.W."/>
            <person name="Cichocki N."/>
            <person name="Veneault-Fourrey C."/>
            <person name="LaButti K."/>
            <person name="Lindquist E.A."/>
            <person name="Lipzen A."/>
            <person name="Lundell T."/>
            <person name="Morin E."/>
            <person name="Murat C."/>
            <person name="Sun H."/>
            <person name="Tunlid A."/>
            <person name="Henrissat B."/>
            <person name="Grigoriev I.V."/>
            <person name="Hibbett D.S."/>
            <person name="Martin F."/>
            <person name="Nordberg H.P."/>
            <person name="Cantor M.N."/>
            <person name="Hua S.X."/>
        </authorList>
    </citation>
    <scope>NUCLEOTIDE SEQUENCE [LARGE SCALE GENOMIC DNA]</scope>
    <source>
        <strain evidence="2 3">Ve08.2h10</strain>
    </source>
</reference>
<proteinExistence type="predicted"/>
<accession>A0A0D0EA08</accession>
<keyword evidence="1" id="KW-1133">Transmembrane helix</keyword>
<organism evidence="2 3">
    <name type="scientific">Paxillus rubicundulus Ve08.2h10</name>
    <dbReference type="NCBI Taxonomy" id="930991"/>
    <lineage>
        <taxon>Eukaryota</taxon>
        <taxon>Fungi</taxon>
        <taxon>Dikarya</taxon>
        <taxon>Basidiomycota</taxon>
        <taxon>Agaricomycotina</taxon>
        <taxon>Agaricomycetes</taxon>
        <taxon>Agaricomycetidae</taxon>
        <taxon>Boletales</taxon>
        <taxon>Paxilineae</taxon>
        <taxon>Paxillaceae</taxon>
        <taxon>Paxillus</taxon>
    </lineage>
</organism>
<protein>
    <submittedName>
        <fullName evidence="2">Uncharacterized protein</fullName>
    </submittedName>
</protein>
<gene>
    <name evidence="2" type="ORF">PAXRUDRAFT_413655</name>
</gene>
<dbReference type="Proteomes" id="UP000054538">
    <property type="component" value="Unassembled WGS sequence"/>
</dbReference>
<sequence length="65" mass="7482">MMFNQGTIFDVRSLYICKRPPTLSCHGLLQRRSFTYGYTLSIATTNLVVLSQIYVYVSLQKFIPS</sequence>
<dbReference type="OrthoDB" id="73901at2759"/>
<dbReference type="InParanoid" id="A0A0D0EA08"/>
<keyword evidence="1" id="KW-0472">Membrane</keyword>
<evidence type="ECO:0000313" key="3">
    <source>
        <dbReference type="Proteomes" id="UP000054538"/>
    </source>
</evidence>
<keyword evidence="1" id="KW-0812">Transmembrane</keyword>
<dbReference type="HOGENOM" id="CLU_2850357_0_0_1"/>
<keyword evidence="3" id="KW-1185">Reference proteome</keyword>
<dbReference type="AlphaFoldDB" id="A0A0D0EA08"/>
<feature type="transmembrane region" description="Helical" evidence="1">
    <location>
        <begin position="36"/>
        <end position="57"/>
    </location>
</feature>
<dbReference type="EMBL" id="KN824847">
    <property type="protein sequence ID" value="KIK99869.1"/>
    <property type="molecule type" value="Genomic_DNA"/>
</dbReference>
<evidence type="ECO:0000256" key="1">
    <source>
        <dbReference type="SAM" id="Phobius"/>
    </source>
</evidence>
<evidence type="ECO:0000313" key="2">
    <source>
        <dbReference type="EMBL" id="KIK99869.1"/>
    </source>
</evidence>